<evidence type="ECO:0000313" key="3">
    <source>
        <dbReference type="Proteomes" id="UP001176941"/>
    </source>
</evidence>
<evidence type="ECO:0000256" key="1">
    <source>
        <dbReference type="SAM" id="MobiDB-lite"/>
    </source>
</evidence>
<organism evidence="2 3">
    <name type="scientific">Rangifer tarandus platyrhynchus</name>
    <name type="common">Svalbard reindeer</name>
    <dbReference type="NCBI Taxonomy" id="3082113"/>
    <lineage>
        <taxon>Eukaryota</taxon>
        <taxon>Metazoa</taxon>
        <taxon>Chordata</taxon>
        <taxon>Craniata</taxon>
        <taxon>Vertebrata</taxon>
        <taxon>Euteleostomi</taxon>
        <taxon>Mammalia</taxon>
        <taxon>Eutheria</taxon>
        <taxon>Laurasiatheria</taxon>
        <taxon>Artiodactyla</taxon>
        <taxon>Ruminantia</taxon>
        <taxon>Pecora</taxon>
        <taxon>Cervidae</taxon>
        <taxon>Odocoileinae</taxon>
        <taxon>Rangifer</taxon>
    </lineage>
</organism>
<dbReference type="Proteomes" id="UP001176941">
    <property type="component" value="Chromosome 4"/>
</dbReference>
<name>A0ABN8ZNQ5_RANTA</name>
<feature type="region of interest" description="Disordered" evidence="1">
    <location>
        <begin position="1"/>
        <end position="122"/>
    </location>
</feature>
<sequence>MASGSRQQEADAVGPQAATAPAQARGPLRAPPGPTSLGDSVSDKRRKPPQVQVTDSRANTCQGPRWPGAGLVGECSNLSRVPNKGLRVRPPRVKVPVPALPQSKSPSPPFPGQNSYPQATLT</sequence>
<keyword evidence="3" id="KW-1185">Reference proteome</keyword>
<proteinExistence type="predicted"/>
<reference evidence="2" key="1">
    <citation type="submission" date="2023-04" db="EMBL/GenBank/DDBJ databases">
        <authorList>
            <consortium name="ELIXIR-Norway"/>
        </authorList>
    </citation>
    <scope>NUCLEOTIDE SEQUENCE [LARGE SCALE GENOMIC DNA]</scope>
</reference>
<feature type="compositionally biased region" description="Polar residues" evidence="1">
    <location>
        <begin position="112"/>
        <end position="122"/>
    </location>
</feature>
<gene>
    <name evidence="2" type="ORF">MRATA1EN1_LOCUS24115</name>
</gene>
<evidence type="ECO:0000313" key="2">
    <source>
        <dbReference type="EMBL" id="CAI9175153.1"/>
    </source>
</evidence>
<dbReference type="EMBL" id="OX459940">
    <property type="protein sequence ID" value="CAI9175153.1"/>
    <property type="molecule type" value="Genomic_DNA"/>
</dbReference>
<accession>A0ABN8ZNQ5</accession>
<protein>
    <submittedName>
        <fullName evidence="2">Uncharacterized protein</fullName>
    </submittedName>
</protein>
<feature type="compositionally biased region" description="Polar residues" evidence="1">
    <location>
        <begin position="51"/>
        <end position="62"/>
    </location>
</feature>